<feature type="transmembrane region" description="Helical" evidence="5">
    <location>
        <begin position="494"/>
        <end position="516"/>
    </location>
</feature>
<feature type="transmembrane region" description="Helical" evidence="5">
    <location>
        <begin position="453"/>
        <end position="474"/>
    </location>
</feature>
<proteinExistence type="predicted"/>
<feature type="transmembrane region" description="Helical" evidence="5">
    <location>
        <begin position="389"/>
        <end position="410"/>
    </location>
</feature>
<dbReference type="PIRSF" id="PIRSF006060">
    <property type="entry name" value="AA_transporter"/>
    <property type="match status" value="1"/>
</dbReference>
<feature type="transmembrane region" description="Helical" evidence="5">
    <location>
        <begin position="183"/>
        <end position="203"/>
    </location>
</feature>
<dbReference type="InterPro" id="IPR002293">
    <property type="entry name" value="AA/rel_permease1"/>
</dbReference>
<evidence type="ECO:0000313" key="7">
    <source>
        <dbReference type="Proteomes" id="UP000769528"/>
    </source>
</evidence>
<dbReference type="GO" id="GO:0015179">
    <property type="term" value="F:L-amino acid transmembrane transporter activity"/>
    <property type="evidence" value="ECO:0007669"/>
    <property type="project" value="TreeGrafter"/>
</dbReference>
<dbReference type="InterPro" id="IPR050598">
    <property type="entry name" value="AminoAcid_Transporter"/>
</dbReference>
<protein>
    <recommendedName>
        <fullName evidence="8">Amino acid transporter</fullName>
    </recommendedName>
</protein>
<organism evidence="6 7">
    <name type="scientific">Wickerhamomyces mucosus</name>
    <dbReference type="NCBI Taxonomy" id="1378264"/>
    <lineage>
        <taxon>Eukaryota</taxon>
        <taxon>Fungi</taxon>
        <taxon>Dikarya</taxon>
        <taxon>Ascomycota</taxon>
        <taxon>Saccharomycotina</taxon>
        <taxon>Saccharomycetes</taxon>
        <taxon>Phaffomycetales</taxon>
        <taxon>Wickerhamomycetaceae</taxon>
        <taxon>Wickerhamomyces</taxon>
    </lineage>
</organism>
<feature type="transmembrane region" description="Helical" evidence="5">
    <location>
        <begin position="209"/>
        <end position="228"/>
    </location>
</feature>
<evidence type="ECO:0000256" key="3">
    <source>
        <dbReference type="ARBA" id="ARBA00022989"/>
    </source>
</evidence>
<feature type="transmembrane region" description="Helical" evidence="5">
    <location>
        <begin position="291"/>
        <end position="312"/>
    </location>
</feature>
<evidence type="ECO:0000313" key="6">
    <source>
        <dbReference type="EMBL" id="KAH3663917.1"/>
    </source>
</evidence>
<reference evidence="6" key="2">
    <citation type="submission" date="2021-01" db="EMBL/GenBank/DDBJ databases">
        <authorList>
            <person name="Schikora-Tamarit M.A."/>
        </authorList>
    </citation>
    <scope>NUCLEOTIDE SEQUENCE</scope>
    <source>
        <strain evidence="6">CBS6341</strain>
    </source>
</reference>
<dbReference type="PANTHER" id="PTHR11785">
    <property type="entry name" value="AMINO ACID TRANSPORTER"/>
    <property type="match status" value="1"/>
</dbReference>
<keyword evidence="7" id="KW-1185">Reference proteome</keyword>
<dbReference type="Proteomes" id="UP000769528">
    <property type="component" value="Unassembled WGS sequence"/>
</dbReference>
<evidence type="ECO:0000256" key="1">
    <source>
        <dbReference type="ARBA" id="ARBA00004141"/>
    </source>
</evidence>
<feature type="transmembrane region" description="Helical" evidence="5">
    <location>
        <begin position="347"/>
        <end position="368"/>
    </location>
</feature>
<evidence type="ECO:0000256" key="4">
    <source>
        <dbReference type="ARBA" id="ARBA00023136"/>
    </source>
</evidence>
<dbReference type="GO" id="GO:0016020">
    <property type="term" value="C:membrane"/>
    <property type="evidence" value="ECO:0007669"/>
    <property type="project" value="UniProtKB-SubCell"/>
</dbReference>
<feature type="transmembrane region" description="Helical" evidence="5">
    <location>
        <begin position="422"/>
        <end position="441"/>
    </location>
</feature>
<keyword evidence="3 5" id="KW-1133">Transmembrane helix</keyword>
<evidence type="ECO:0000256" key="5">
    <source>
        <dbReference type="SAM" id="Phobius"/>
    </source>
</evidence>
<gene>
    <name evidence="6" type="ORF">WICMUC_005856</name>
</gene>
<evidence type="ECO:0008006" key="8">
    <source>
        <dbReference type="Google" id="ProtNLM"/>
    </source>
</evidence>
<feature type="transmembrane region" description="Helical" evidence="5">
    <location>
        <begin position="62"/>
        <end position="81"/>
    </location>
</feature>
<comment type="caution">
    <text evidence="6">The sequence shown here is derived from an EMBL/GenBank/DDBJ whole genome shotgun (WGS) entry which is preliminary data.</text>
</comment>
<keyword evidence="4 5" id="KW-0472">Membrane</keyword>
<feature type="transmembrane region" description="Helical" evidence="5">
    <location>
        <begin position="146"/>
        <end position="171"/>
    </location>
</feature>
<feature type="transmembrane region" description="Helical" evidence="5">
    <location>
        <begin position="93"/>
        <end position="113"/>
    </location>
</feature>
<accession>A0A9P8P2B7</accession>
<comment type="subcellular location">
    <subcellularLocation>
        <location evidence="1">Membrane</location>
        <topology evidence="1">Multi-pass membrane protein</topology>
    </subcellularLocation>
</comment>
<name>A0A9P8P2B7_9ASCO</name>
<dbReference type="Gene3D" id="1.20.1740.10">
    <property type="entry name" value="Amino acid/polyamine transporter I"/>
    <property type="match status" value="1"/>
</dbReference>
<dbReference type="Pfam" id="PF13520">
    <property type="entry name" value="AA_permease_2"/>
    <property type="match status" value="1"/>
</dbReference>
<evidence type="ECO:0000256" key="2">
    <source>
        <dbReference type="ARBA" id="ARBA00022692"/>
    </source>
</evidence>
<keyword evidence="2 5" id="KW-0812">Transmembrane</keyword>
<sequence length="595" mass="65217">MVSLLNKLSSSLSNTETEVLSKTNYLEKIESYDGESSDSDIQLNSNGAPIEKENPLGNNIEYISLAYLIIHGVIGTGIFATPSSILKSIGSVGASYVLWVAGFVIASFKLLVYSEFSTYFKNRSGGDVTYLEQAYPNPPFLVPTTYAAVSVILSFLNSSATAFAQYILTAAEVKVTTWNQRGLAVGTLAFVCILASLSTKWSIRISDFLGHMKIITVLFISITGLVVLGGHTSIEDPKANFKNSWEGTTKSPNDIANAIIKVSFSYGGAAYAFATVSELPQHKRFKGYTRLVPLTFFFIFIVYILNVTAYFAGAGSVKEIKSSGSLIASTFFKNVFKTKAATKALDVLVALSAFSHLIVAVVAHSRALRECGRQGVLPFRDFWVSTKPFGTPIGPIIITFIVNVVVMIAPPAGDAYNFVVDVGSYSGYIFDFQLAIGLLLLRRQRKKAGLGYQGFKVPLPVLVLQILFQLFVLIMPLVPPKNKDGSLKGSDVSFFYATYCLVVYGLLALCFVYYVLWQFVFPKIGGYEHRVERFQLENGELGNRVVSVKVEDLEEWDKSHTAGNKLSTLEQVGSQIEVRDVDEDIIAVNHPVAKN</sequence>
<dbReference type="EMBL" id="JAEUBF010001524">
    <property type="protein sequence ID" value="KAH3663917.1"/>
    <property type="molecule type" value="Genomic_DNA"/>
</dbReference>
<dbReference type="AlphaFoldDB" id="A0A9P8P2B7"/>
<reference evidence="6" key="1">
    <citation type="journal article" date="2021" name="Open Biol.">
        <title>Shared evolutionary footprints suggest mitochondrial oxidative damage underlies multiple complex I losses in fungi.</title>
        <authorList>
            <person name="Schikora-Tamarit M.A."/>
            <person name="Marcet-Houben M."/>
            <person name="Nosek J."/>
            <person name="Gabaldon T."/>
        </authorList>
    </citation>
    <scope>NUCLEOTIDE SEQUENCE</scope>
    <source>
        <strain evidence="6">CBS6341</strain>
    </source>
</reference>
<dbReference type="OrthoDB" id="5982228at2759"/>
<dbReference type="PANTHER" id="PTHR11785:SF353">
    <property type="entry name" value="METHIONINE TRANSPORTER (EUROFUNG)"/>
    <property type="match status" value="1"/>
</dbReference>